<evidence type="ECO:0000313" key="2">
    <source>
        <dbReference type="Proteomes" id="UP000054217"/>
    </source>
</evidence>
<organism evidence="1 2">
    <name type="scientific">Pisolithus tinctorius Marx 270</name>
    <dbReference type="NCBI Taxonomy" id="870435"/>
    <lineage>
        <taxon>Eukaryota</taxon>
        <taxon>Fungi</taxon>
        <taxon>Dikarya</taxon>
        <taxon>Basidiomycota</taxon>
        <taxon>Agaricomycotina</taxon>
        <taxon>Agaricomycetes</taxon>
        <taxon>Agaricomycetidae</taxon>
        <taxon>Boletales</taxon>
        <taxon>Sclerodermatineae</taxon>
        <taxon>Pisolithaceae</taxon>
        <taxon>Pisolithus</taxon>
    </lineage>
</organism>
<evidence type="ECO:0000313" key="1">
    <source>
        <dbReference type="EMBL" id="KIO02123.1"/>
    </source>
</evidence>
<keyword evidence="2" id="KW-1185">Reference proteome</keyword>
<dbReference type="AlphaFoldDB" id="A0A0C3IZ96"/>
<sequence length="186" mass="20503">MLNKSDFDPLASRLEFTFVAISTSEAKYSSGCQSWYPSPTVRKLPIVARNLRTEQCLPMHKVRLVLEQVILTDQNVIRYLETSTVVGVKSTSGTSSYDPLESQGSHIYALYVYNCREDVSMAAVRLPQKWVMATDRATPGSTVDPTVAWEGITTTFSVLSVSSSGVDVMVPRSHSTKVKGIFSKVS</sequence>
<dbReference type="Proteomes" id="UP000054217">
    <property type="component" value="Unassembled WGS sequence"/>
</dbReference>
<proteinExistence type="predicted"/>
<gene>
    <name evidence="1" type="ORF">M404DRAFT_1002550</name>
</gene>
<dbReference type="HOGENOM" id="CLU_1454980_0_0_1"/>
<accession>A0A0C3IZ96</accession>
<reference evidence="1 2" key="1">
    <citation type="submission" date="2014-04" db="EMBL/GenBank/DDBJ databases">
        <authorList>
            <consortium name="DOE Joint Genome Institute"/>
            <person name="Kuo A."/>
            <person name="Kohler A."/>
            <person name="Costa M.D."/>
            <person name="Nagy L.G."/>
            <person name="Floudas D."/>
            <person name="Copeland A."/>
            <person name="Barry K.W."/>
            <person name="Cichocki N."/>
            <person name="Veneault-Fourrey C."/>
            <person name="LaButti K."/>
            <person name="Lindquist E.A."/>
            <person name="Lipzen A."/>
            <person name="Lundell T."/>
            <person name="Morin E."/>
            <person name="Murat C."/>
            <person name="Sun H."/>
            <person name="Tunlid A."/>
            <person name="Henrissat B."/>
            <person name="Grigoriev I.V."/>
            <person name="Hibbett D.S."/>
            <person name="Martin F."/>
            <person name="Nordberg H.P."/>
            <person name="Cantor M.N."/>
            <person name="Hua S.X."/>
        </authorList>
    </citation>
    <scope>NUCLEOTIDE SEQUENCE [LARGE SCALE GENOMIC DNA]</scope>
    <source>
        <strain evidence="1 2">Marx 270</strain>
    </source>
</reference>
<protein>
    <submittedName>
        <fullName evidence="1">Uncharacterized protein</fullName>
    </submittedName>
</protein>
<name>A0A0C3IZ96_PISTI</name>
<dbReference type="EMBL" id="KN831983">
    <property type="protein sequence ID" value="KIO02123.1"/>
    <property type="molecule type" value="Genomic_DNA"/>
</dbReference>
<dbReference type="InParanoid" id="A0A0C3IZ96"/>
<reference evidence="2" key="2">
    <citation type="submission" date="2015-01" db="EMBL/GenBank/DDBJ databases">
        <title>Evolutionary Origins and Diversification of the Mycorrhizal Mutualists.</title>
        <authorList>
            <consortium name="DOE Joint Genome Institute"/>
            <consortium name="Mycorrhizal Genomics Consortium"/>
            <person name="Kohler A."/>
            <person name="Kuo A."/>
            <person name="Nagy L.G."/>
            <person name="Floudas D."/>
            <person name="Copeland A."/>
            <person name="Barry K.W."/>
            <person name="Cichocki N."/>
            <person name="Veneault-Fourrey C."/>
            <person name="LaButti K."/>
            <person name="Lindquist E.A."/>
            <person name="Lipzen A."/>
            <person name="Lundell T."/>
            <person name="Morin E."/>
            <person name="Murat C."/>
            <person name="Riley R."/>
            <person name="Ohm R."/>
            <person name="Sun H."/>
            <person name="Tunlid A."/>
            <person name="Henrissat B."/>
            <person name="Grigoriev I.V."/>
            <person name="Hibbett D.S."/>
            <person name="Martin F."/>
        </authorList>
    </citation>
    <scope>NUCLEOTIDE SEQUENCE [LARGE SCALE GENOMIC DNA]</scope>
    <source>
        <strain evidence="2">Marx 270</strain>
    </source>
</reference>